<sequence length="489" mass="55731">MFRGARKEELILIADELGEIINPEMKVLDLKNLILNSDKYKTDKVFIDDYLDSIIADRKSKEEQERLTEQSKLEFEKIKLEQIKLEIELGKINLERAKVDSQRDSNDLQRINPETNQTSIENFIQNNSNDEFGKITLSSAFGENVEAKLIKTSITLDNNSLNHPMDCLVAITDKLNAEALIPPSLYEALCSINDKTNKENDTFAESIDSFTPFSNDENDAESGNEIFYVESDSDPRNWDRQLPFLLFAYREVPNTTTGVSPFRLLYGREARGPLAILKSSWAGEIHLPTNISQSAADYLQEMKIKMEKAAESASLTAAQKQKSYGDYFNKRSSVKNFSIGEQVVLLIPDSSNKIYARWTGPGEIIQHHPPHSYKIKLPDGAVRHVHVNKIRKYHPRALAVGVIFEDDHEFGEIHPTPNLLRSTSERVLHETDLNHLKETEREQVLAILLKHRTLFTSDVKIAKVGAHRMRLKPNIEETILVSHPRVLED</sequence>
<name>A0A8X6F0A4_TRICU</name>
<dbReference type="InterPro" id="IPR036397">
    <property type="entry name" value="RNaseH_sf"/>
</dbReference>
<dbReference type="PANTHER" id="PTHR37984:SF15">
    <property type="entry name" value="INTEGRASE CATALYTIC DOMAIN-CONTAINING PROTEIN"/>
    <property type="match status" value="1"/>
</dbReference>
<dbReference type="InterPro" id="IPR050951">
    <property type="entry name" value="Retrovirus_Pol_polyprotein"/>
</dbReference>
<dbReference type="EMBL" id="BMAO01010462">
    <property type="protein sequence ID" value="GFQ67418.1"/>
    <property type="molecule type" value="Genomic_DNA"/>
</dbReference>
<evidence type="ECO:0000313" key="2">
    <source>
        <dbReference type="Proteomes" id="UP000887116"/>
    </source>
</evidence>
<dbReference type="OrthoDB" id="6430750at2759"/>
<dbReference type="Proteomes" id="UP000887116">
    <property type="component" value="Unassembled WGS sequence"/>
</dbReference>
<dbReference type="Gene3D" id="3.30.420.10">
    <property type="entry name" value="Ribonuclease H-like superfamily/Ribonuclease H"/>
    <property type="match status" value="1"/>
</dbReference>
<dbReference type="AlphaFoldDB" id="A0A8X6F0A4"/>
<comment type="caution">
    <text evidence="1">The sequence shown here is derived from an EMBL/GenBank/DDBJ whole genome shotgun (WGS) entry which is preliminary data.</text>
</comment>
<dbReference type="GO" id="GO:0003676">
    <property type="term" value="F:nucleic acid binding"/>
    <property type="evidence" value="ECO:0007669"/>
    <property type="project" value="InterPro"/>
</dbReference>
<organism evidence="1 2">
    <name type="scientific">Trichonephila clavata</name>
    <name type="common">Joro spider</name>
    <name type="synonym">Nephila clavata</name>
    <dbReference type="NCBI Taxonomy" id="2740835"/>
    <lineage>
        <taxon>Eukaryota</taxon>
        <taxon>Metazoa</taxon>
        <taxon>Ecdysozoa</taxon>
        <taxon>Arthropoda</taxon>
        <taxon>Chelicerata</taxon>
        <taxon>Arachnida</taxon>
        <taxon>Araneae</taxon>
        <taxon>Araneomorphae</taxon>
        <taxon>Entelegynae</taxon>
        <taxon>Araneoidea</taxon>
        <taxon>Nephilidae</taxon>
        <taxon>Trichonephila</taxon>
    </lineage>
</organism>
<protein>
    <submittedName>
        <fullName evidence="1">Gag-Pol polyprotein</fullName>
    </submittedName>
</protein>
<proteinExistence type="predicted"/>
<reference evidence="1" key="1">
    <citation type="submission" date="2020-07" db="EMBL/GenBank/DDBJ databases">
        <title>Multicomponent nature underlies the extraordinary mechanical properties of spider dragline silk.</title>
        <authorList>
            <person name="Kono N."/>
            <person name="Nakamura H."/>
            <person name="Mori M."/>
            <person name="Yoshida Y."/>
            <person name="Ohtoshi R."/>
            <person name="Malay A.D."/>
            <person name="Moran D.A.P."/>
            <person name="Tomita M."/>
            <person name="Numata K."/>
            <person name="Arakawa K."/>
        </authorList>
    </citation>
    <scope>NUCLEOTIDE SEQUENCE</scope>
</reference>
<evidence type="ECO:0000313" key="1">
    <source>
        <dbReference type="EMBL" id="GFQ67418.1"/>
    </source>
</evidence>
<accession>A0A8X6F0A4</accession>
<keyword evidence="2" id="KW-1185">Reference proteome</keyword>
<dbReference type="PANTHER" id="PTHR37984">
    <property type="entry name" value="PROTEIN CBG26694"/>
    <property type="match status" value="1"/>
</dbReference>
<gene>
    <name evidence="1" type="primary">gag-pol_31</name>
    <name evidence="1" type="ORF">TNCT_153141</name>
</gene>